<evidence type="ECO:0000313" key="3">
    <source>
        <dbReference type="Proteomes" id="UP000563094"/>
    </source>
</evidence>
<accession>A0A839GZ10</accession>
<dbReference type="EMBL" id="JACJIQ010000027">
    <property type="protein sequence ID" value="MBA9079678.1"/>
    <property type="molecule type" value="Genomic_DNA"/>
</dbReference>
<keyword evidence="2" id="KW-0560">Oxidoreductase</keyword>
<dbReference type="CDD" id="cd05269">
    <property type="entry name" value="TMR_SDR_a"/>
    <property type="match status" value="1"/>
</dbReference>
<proteinExistence type="predicted"/>
<dbReference type="RefSeq" id="WP_182514469.1">
    <property type="nucleotide sequence ID" value="NZ_JACJIQ010000027.1"/>
</dbReference>
<evidence type="ECO:0000313" key="2">
    <source>
        <dbReference type="EMBL" id="MBA9079678.1"/>
    </source>
</evidence>
<sequence>MILVTGATGNLGSKVIAHLLNKGTAAKDIAALVREEEDASTLKEQGIHIRIGDYAEIDSLVKAFAGVDKMLLISSNDRGAVENRTKHHINAITAAKAANVKHIAYTSFVRKPGHENSAISGFQNSHVESENFLKESGITYTILQNCIYQEMILAFIGEGVAETDTILFPAQDGKASWVLREELAEAAANILITNGHENKTYPLTNTTSVGFEQIAAYISEVLGKKVTYVSPAVEDFKAILAKAGVPDLYIGMFTMWGTGIAAGMMDLEDTTLEILLGRKPTSVHRFIEQVYRIEQEQSLA</sequence>
<comment type="caution">
    <text evidence="2">The sequence shown here is derived from an EMBL/GenBank/DDBJ whole genome shotgun (WGS) entry which is preliminary data.</text>
</comment>
<evidence type="ECO:0000259" key="1">
    <source>
        <dbReference type="Pfam" id="PF05368"/>
    </source>
</evidence>
<dbReference type="PANTHER" id="PTHR47129">
    <property type="entry name" value="QUINONE OXIDOREDUCTASE 2"/>
    <property type="match status" value="1"/>
</dbReference>
<dbReference type="InterPro" id="IPR036291">
    <property type="entry name" value="NAD(P)-bd_dom_sf"/>
</dbReference>
<dbReference type="EC" id="1.6.5.2" evidence="2"/>
<dbReference type="Pfam" id="PF05368">
    <property type="entry name" value="NmrA"/>
    <property type="match status" value="1"/>
</dbReference>
<dbReference type="GO" id="GO:0003955">
    <property type="term" value="F:NAD(P)H dehydrogenase (quinone) activity"/>
    <property type="evidence" value="ECO:0007669"/>
    <property type="project" value="UniProtKB-EC"/>
</dbReference>
<feature type="domain" description="NmrA-like" evidence="1">
    <location>
        <begin position="2"/>
        <end position="247"/>
    </location>
</feature>
<gene>
    <name evidence="2" type="ORF">FHS90_004418</name>
</gene>
<reference evidence="2 3" key="1">
    <citation type="submission" date="2020-08" db="EMBL/GenBank/DDBJ databases">
        <title>Genomic Encyclopedia of Type Strains, Phase IV (KMG-IV): sequencing the most valuable type-strain genomes for metagenomic binning, comparative biology and taxonomic classification.</title>
        <authorList>
            <person name="Goeker M."/>
        </authorList>
    </citation>
    <scope>NUCLEOTIDE SEQUENCE [LARGE SCALE GENOMIC DNA]</scope>
    <source>
        <strain evidence="2 3">DSM 29854</strain>
    </source>
</reference>
<dbReference type="Proteomes" id="UP000563094">
    <property type="component" value="Unassembled WGS sequence"/>
</dbReference>
<dbReference type="InterPro" id="IPR052718">
    <property type="entry name" value="NmrA-type_oxidoreductase"/>
</dbReference>
<name>A0A839GZ10_9BACT</name>
<protein>
    <submittedName>
        <fullName evidence="2">NAD(P)H dehydrogenase (Quinone)</fullName>
        <ecNumber evidence="2">1.6.5.2</ecNumber>
    </submittedName>
</protein>
<dbReference type="Gene3D" id="3.90.25.10">
    <property type="entry name" value="UDP-galactose 4-epimerase, domain 1"/>
    <property type="match status" value="1"/>
</dbReference>
<dbReference type="Gene3D" id="3.40.50.720">
    <property type="entry name" value="NAD(P)-binding Rossmann-like Domain"/>
    <property type="match status" value="1"/>
</dbReference>
<organism evidence="2 3">
    <name type="scientific">Rufibacter quisquiliarum</name>
    <dbReference type="NCBI Taxonomy" id="1549639"/>
    <lineage>
        <taxon>Bacteria</taxon>
        <taxon>Pseudomonadati</taxon>
        <taxon>Bacteroidota</taxon>
        <taxon>Cytophagia</taxon>
        <taxon>Cytophagales</taxon>
        <taxon>Hymenobacteraceae</taxon>
        <taxon>Rufibacter</taxon>
    </lineage>
</organism>
<dbReference type="SUPFAM" id="SSF51735">
    <property type="entry name" value="NAD(P)-binding Rossmann-fold domains"/>
    <property type="match status" value="1"/>
</dbReference>
<dbReference type="InterPro" id="IPR008030">
    <property type="entry name" value="NmrA-like"/>
</dbReference>
<dbReference type="PANTHER" id="PTHR47129:SF1">
    <property type="entry name" value="NMRA-LIKE DOMAIN-CONTAINING PROTEIN"/>
    <property type="match status" value="1"/>
</dbReference>
<dbReference type="AlphaFoldDB" id="A0A839GZ10"/>
<keyword evidence="3" id="KW-1185">Reference proteome</keyword>